<evidence type="ECO:0000256" key="1">
    <source>
        <dbReference type="ARBA" id="ARBA00007320"/>
    </source>
</evidence>
<dbReference type="Proteomes" id="UP000033428">
    <property type="component" value="Unassembled WGS sequence"/>
</dbReference>
<name>A0A0F0CS57_9BACT</name>
<keyword evidence="9" id="KW-1185">Reference proteome</keyword>
<dbReference type="InterPro" id="IPR021131">
    <property type="entry name" value="Ribosomal_uL15/eL18"/>
</dbReference>
<dbReference type="Pfam" id="PF00828">
    <property type="entry name" value="Ribosomal_L27A"/>
    <property type="match status" value="1"/>
</dbReference>
<organism evidence="8 9">
    <name type="scientific">Candidatus Omnitrophus magneticus</name>
    <dbReference type="NCBI Taxonomy" id="1609969"/>
    <lineage>
        <taxon>Bacteria</taxon>
        <taxon>Pseudomonadati</taxon>
        <taxon>Candidatus Omnitrophota</taxon>
        <taxon>Candidatus Omnitrophus</taxon>
    </lineage>
</organism>
<dbReference type="PANTHER" id="PTHR12934">
    <property type="entry name" value="50S RIBOSOMAL PROTEIN L15"/>
    <property type="match status" value="1"/>
</dbReference>
<keyword evidence="4" id="KW-0694">RNA-binding</keyword>
<evidence type="ECO:0000256" key="2">
    <source>
        <dbReference type="ARBA" id="ARBA00022980"/>
    </source>
</evidence>
<dbReference type="EMBL" id="JYNY01000372">
    <property type="protein sequence ID" value="KJJ84341.1"/>
    <property type="molecule type" value="Genomic_DNA"/>
</dbReference>
<evidence type="ECO:0000256" key="3">
    <source>
        <dbReference type="ARBA" id="ARBA00023274"/>
    </source>
</evidence>
<dbReference type="GO" id="GO:0006412">
    <property type="term" value="P:translation"/>
    <property type="evidence" value="ECO:0007669"/>
    <property type="project" value="UniProtKB-UniRule"/>
</dbReference>
<dbReference type="InterPro" id="IPR030878">
    <property type="entry name" value="Ribosomal_uL15"/>
</dbReference>
<dbReference type="GO" id="GO:0003735">
    <property type="term" value="F:structural constituent of ribosome"/>
    <property type="evidence" value="ECO:0007669"/>
    <property type="project" value="InterPro"/>
</dbReference>
<comment type="similarity">
    <text evidence="1 4 5">Belongs to the universal ribosomal protein uL15 family.</text>
</comment>
<reference evidence="8 9" key="1">
    <citation type="submission" date="2015-02" db="EMBL/GenBank/DDBJ databases">
        <title>Single-cell genomics of uncultivated deep-branching MTB reveals a conserved set of magnetosome genes.</title>
        <authorList>
            <person name="Kolinko S."/>
            <person name="Richter M."/>
            <person name="Glockner F.O."/>
            <person name="Brachmann A."/>
            <person name="Schuler D."/>
        </authorList>
    </citation>
    <scope>NUCLEOTIDE SEQUENCE [LARGE SCALE GENOMIC DNA]</scope>
    <source>
        <strain evidence="8">SKK-01</strain>
    </source>
</reference>
<evidence type="ECO:0000256" key="6">
    <source>
        <dbReference type="SAM" id="MobiDB-lite"/>
    </source>
</evidence>
<dbReference type="Gene3D" id="3.100.10.10">
    <property type="match status" value="1"/>
</dbReference>
<dbReference type="HAMAP" id="MF_01341">
    <property type="entry name" value="Ribosomal_uL15"/>
    <property type="match status" value="1"/>
</dbReference>
<protein>
    <recommendedName>
        <fullName evidence="4">Large ribosomal subunit protein uL15</fullName>
    </recommendedName>
</protein>
<comment type="caution">
    <text evidence="8">The sequence shown here is derived from an EMBL/GenBank/DDBJ whole genome shotgun (WGS) entry which is preliminary data.</text>
</comment>
<evidence type="ECO:0000256" key="5">
    <source>
        <dbReference type="RuleBase" id="RU003888"/>
    </source>
</evidence>
<dbReference type="GO" id="GO:0022625">
    <property type="term" value="C:cytosolic large ribosomal subunit"/>
    <property type="evidence" value="ECO:0007669"/>
    <property type="project" value="TreeGrafter"/>
</dbReference>
<dbReference type="PROSITE" id="PS00475">
    <property type="entry name" value="RIBOSOMAL_L15"/>
    <property type="match status" value="1"/>
</dbReference>
<comment type="function">
    <text evidence="4">Binds to the 23S rRNA.</text>
</comment>
<comment type="subunit">
    <text evidence="4">Part of the 50S ribosomal subunit.</text>
</comment>
<dbReference type="SUPFAM" id="SSF52080">
    <property type="entry name" value="Ribosomal proteins L15p and L18e"/>
    <property type="match status" value="1"/>
</dbReference>
<feature type="domain" description="Large ribosomal subunit protein uL15/eL18" evidence="7">
    <location>
        <begin position="80"/>
        <end position="149"/>
    </location>
</feature>
<accession>A0A0F0CS57</accession>
<evidence type="ECO:0000313" key="8">
    <source>
        <dbReference type="EMBL" id="KJJ84341.1"/>
    </source>
</evidence>
<evidence type="ECO:0000259" key="7">
    <source>
        <dbReference type="Pfam" id="PF00828"/>
    </source>
</evidence>
<sequence>MQVKIGNIKKPLGIIKKNKRKGRGIGSGRGKTSGRGSKGAKARSGSGGFYLGFEGGQMSLVRRLPKRGFTNKFKKEWAIVNIGSIAKLSNLEKDAIVNRDILYKNRLIRNKRLPIKILGNGKLERAVNVEAEAFSGSAKKAIENVGGKVLIARSVTKC</sequence>
<dbReference type="InterPro" id="IPR005749">
    <property type="entry name" value="Ribosomal_uL15_bac-type"/>
</dbReference>
<feature type="compositionally biased region" description="Gly residues" evidence="6">
    <location>
        <begin position="24"/>
        <end position="37"/>
    </location>
</feature>
<dbReference type="GO" id="GO:0019843">
    <property type="term" value="F:rRNA binding"/>
    <property type="evidence" value="ECO:0007669"/>
    <property type="project" value="UniProtKB-UniRule"/>
</dbReference>
<evidence type="ECO:0000313" key="9">
    <source>
        <dbReference type="Proteomes" id="UP000033428"/>
    </source>
</evidence>
<evidence type="ECO:0000256" key="4">
    <source>
        <dbReference type="HAMAP-Rule" id="MF_01341"/>
    </source>
</evidence>
<dbReference type="PANTHER" id="PTHR12934:SF11">
    <property type="entry name" value="LARGE RIBOSOMAL SUBUNIT PROTEIN UL15M"/>
    <property type="match status" value="1"/>
</dbReference>
<dbReference type="PATRIC" id="fig|1609969.3.peg.1931"/>
<keyword evidence="4" id="KW-0699">rRNA-binding</keyword>
<dbReference type="InterPro" id="IPR001196">
    <property type="entry name" value="Ribosomal_uL15_CS"/>
</dbReference>
<keyword evidence="2 4" id="KW-0689">Ribosomal protein</keyword>
<proteinExistence type="inferred from homology"/>
<feature type="region of interest" description="Disordered" evidence="6">
    <location>
        <begin position="19"/>
        <end position="43"/>
    </location>
</feature>
<keyword evidence="3 4" id="KW-0687">Ribonucleoprotein</keyword>
<gene>
    <name evidence="4" type="primary">rplO</name>
    <name evidence="8" type="ORF">OMAG_001804</name>
</gene>
<dbReference type="InterPro" id="IPR036227">
    <property type="entry name" value="Ribosomal_uL15/eL18_sf"/>
</dbReference>
<dbReference type="NCBIfam" id="TIGR01071">
    <property type="entry name" value="rplO_bact"/>
    <property type="match status" value="1"/>
</dbReference>
<dbReference type="AlphaFoldDB" id="A0A0F0CS57"/>